<keyword evidence="2" id="KW-0472">Membrane</keyword>
<dbReference type="EMBL" id="WWCJ01000011">
    <property type="protein sequence ID" value="MYN03713.1"/>
    <property type="molecule type" value="Genomic_DNA"/>
</dbReference>
<dbReference type="Proteomes" id="UP000448575">
    <property type="component" value="Unassembled WGS sequence"/>
</dbReference>
<evidence type="ECO:0000256" key="2">
    <source>
        <dbReference type="SAM" id="Phobius"/>
    </source>
</evidence>
<protein>
    <submittedName>
        <fullName evidence="3">Uncharacterized protein</fullName>
    </submittedName>
</protein>
<proteinExistence type="predicted"/>
<comment type="caution">
    <text evidence="3">The sequence shown here is derived from an EMBL/GenBank/DDBJ whole genome shotgun (WGS) entry which is preliminary data.</text>
</comment>
<sequence length="197" mass="20437">MTEEPEHQQAPAAPPVATSPLGDWRAPLFWMACGALMAGVAGGAVLVAQRIGVERDMAAVAALVPPPSAPAEIAGTPVLATTSAAASPPAAPPTPTAKSTPAAPKVRVARGAAEQQVKGKRAGTASKATRYALQEGRKAGRPRAIRSKAAGEKSLYWKVFKRCPLPGEPGAVECRRHICNGAEKYGPACKAYRGKWR</sequence>
<keyword evidence="2" id="KW-1133">Transmembrane helix</keyword>
<evidence type="ECO:0000256" key="1">
    <source>
        <dbReference type="SAM" id="MobiDB-lite"/>
    </source>
</evidence>
<reference evidence="3 4" key="1">
    <citation type="submission" date="2019-12" db="EMBL/GenBank/DDBJ databases">
        <title>Novel species isolated from a subtropical stream in China.</title>
        <authorList>
            <person name="Lu H."/>
        </authorList>
    </citation>
    <scope>NUCLEOTIDE SEQUENCE [LARGE SCALE GENOMIC DNA]</scope>
    <source>
        <strain evidence="3 4">DS3</strain>
    </source>
</reference>
<organism evidence="3 4">
    <name type="scientific">Pseudoduganella guangdongensis</name>
    <dbReference type="NCBI Taxonomy" id="2692179"/>
    <lineage>
        <taxon>Bacteria</taxon>
        <taxon>Pseudomonadati</taxon>
        <taxon>Pseudomonadota</taxon>
        <taxon>Betaproteobacteria</taxon>
        <taxon>Burkholderiales</taxon>
        <taxon>Oxalobacteraceae</taxon>
        <taxon>Telluria group</taxon>
        <taxon>Pseudoduganella</taxon>
    </lineage>
</organism>
<dbReference type="AlphaFoldDB" id="A0A6N9HKL1"/>
<gene>
    <name evidence="3" type="ORF">GTP41_16595</name>
</gene>
<keyword evidence="2" id="KW-0812">Transmembrane</keyword>
<evidence type="ECO:0000313" key="4">
    <source>
        <dbReference type="Proteomes" id="UP000448575"/>
    </source>
</evidence>
<keyword evidence="4" id="KW-1185">Reference proteome</keyword>
<evidence type="ECO:0000313" key="3">
    <source>
        <dbReference type="EMBL" id="MYN03713.1"/>
    </source>
</evidence>
<name>A0A6N9HKL1_9BURK</name>
<accession>A0A6N9HKL1</accession>
<feature type="region of interest" description="Disordered" evidence="1">
    <location>
        <begin position="83"/>
        <end position="104"/>
    </location>
</feature>
<feature type="transmembrane region" description="Helical" evidence="2">
    <location>
        <begin position="28"/>
        <end position="48"/>
    </location>
</feature>
<dbReference type="RefSeq" id="WP_161026685.1">
    <property type="nucleotide sequence ID" value="NZ_WWCJ01000011.1"/>
</dbReference>